<dbReference type="InterPro" id="IPR026854">
    <property type="entry name" value="VPS13_N"/>
</dbReference>
<feature type="region of interest" description="Disordered" evidence="2">
    <location>
        <begin position="446"/>
        <end position="516"/>
    </location>
</feature>
<feature type="region of interest" description="Disordered" evidence="2">
    <location>
        <begin position="268"/>
        <end position="302"/>
    </location>
</feature>
<evidence type="ECO:0000259" key="3">
    <source>
        <dbReference type="Pfam" id="PF12624"/>
    </source>
</evidence>
<dbReference type="InterPro" id="IPR039782">
    <property type="entry name" value="VPS13B"/>
</dbReference>
<sequence>MFKIESYVTPILLSYVDKYVRDFKPADAQVSLWGGGVALHNLVLKGDVLQQEVSLPFTLVSGRIHELLIQVPWTKIMSEPIVVTIDTIECVLSLNPPTAREELPVVSASANRKNQVVEAPPGYMQALVRRIVSNIALRVHHLIVKYVQDDIVLSLNVKHLAVDSAGANWEPAFADIDQVTPLIRRLVRLDDLTLCLDKSDTDGKIRFFQEPLLYRCQLDLRVLTRLLSATTRRATSLDVQLRSGKLAWSVSNDQLELLLRLIKERPVLPAKPTPPPKNKTQSVTPTPPRASSGNTAEPTRSESWSEWAWSWLPSWADREVGVEETPPPATPLPISFNAFLDDVSIMFKVMENDSQNRKRARTVLELCALHAALISSVCNPTAMRVRFGAREFVLRSHGKCVCGYVSYLTAHHEATVFLRKIRTEPLKPDEGPWTWPERLLNEKVVETGKTTDEDGSTTSSQTRQKSMVSEGDAGPSTAEKPPAAKTSKTVQILEPDPPKESEPPKDPEPPKEPKEDFSYLWTSMAPLFFVDYVHERSPPDKQINPYDNPPKDFEYSDWVEECSMLIVVEPTDLRMCIGLVHRLLFLKRIFDEQMPPITVQPKNTLTVEENEALQENLPQRRIKLSVRGVCIRLIPWNHLLHERPAVSPIVLEVELPDTKVAIIEPLYAHRVCSAACQLPQDQGPLWQAARRNTTISTVGMQVRLANSSGTETRPCARVEFTLVLHDLLHKHFFQKRNSTALAYHIKIKEMSICGSSARLQAACEVVLSLINQRHSIPLKHTTLPRDALNDQEAVAIDIALENIGCRGYLTTNVQTHFVSMSSAKVTAHHSPKRGEIKQAWLFSAPDVPSSTPYIRAALQWCRVPMDTSFDFCGIWTEPLAVSVDPLLISWLAYKPTLKSEASLVAALKTMAPSQITLKRRATPPSSSGRGQSRGSICAELVHVRSRSQGSGSELSDKKETKVQPITKRDQTQDTWLSVERLNSLHERLRSMLLNVELGLALVYVTMTSASAIDCATLRDAMERHAAASQRVLGICLGRLSVKSNTMSIGLWNDLESDGPTFVREKLQSDSFPWKITLADVSCYTLEVREFPPGVLGQEQHGASSTLKSKLKIPRVAIPRTVLELVTTTITVSVITKTMKIQVLNRKDRQNIRAQKSASTEDAKTQYFKSGLDFRPTTLKEFVRGPSGRTSQKGSATDRSQSPPKKPSPADEVEEVTKDGPVVSLGINLHADTPPIVIRLEQDQVHMVAAAIHCFEHIITLLKRPLQVTVSKNAFSSTTVTSTHKSVVRTEEVEVPSPPDARSEPEEMVAIFDSAQKYRKPIKTFFWFQWVVSRVTVVVASDTVKMALNIDDVINSVDIQQEYKQFKIKLASASIKHFKKTDDEWIAGAIGGRVLEAREPANAEEDAHFMSVTITQAQIADLPPSWKEELHPKLLERSPGVDYMWEVFATLAPLEGVVQPNLIENIMTLVREIAPRAYCPLSTEIDQSEPECFWPYIYLNAGGIRLLVMGEPAQAGSDLDDTIVFSVGKISVNPHPENPICRRAVTPDGVWMTASGGLEGRQYEILVSSVSVQSSQYQDILRAEPSATESKKGTTSENPALKWTQKAVNPDMTPILYPMELSCIFAPPLYANGALTCGPAIEINLVSDCSLDFSIAQLVLLRGLAGVFLEATGDPRFLDENIEIEVVDQYGTCPYANYIMTDQNSPSDTTLFENVVAEPKTPSAHVQEFGRMASDSGVESVSSKTKVSVEDVSFRKSLSVIFRETPDASNFLEVFITMGVIDLSLRVSDDGSEEVASLRPPKEHFENLVKHEKKMAPMELLAGTTKGEDILRRTAPHSPTTSRSRSLTELVREADGGCTNLELPAVKLPAGGDVQLLRITLFQPNVYFWRRKTKKTLQLSLFNLWVGLGEKDRPCSWNVVLLSTAKGMPDPVTDIKPALATFKMITPMNTSGSSTTSTTGHGTIRLDVERPMQLDVSTDKLLRCMAIMYLLDKNLSRPSLITCEEERPFLFKLKNTLVNESIELITITTGQISVCGSEGVVGWDSSSLQVNASARPERLTARGLVTALMVAAGPPGDRRQVVLQPLILGMEGDAFWEAWRRAEGGTTAHAPSVDVSVELDDINIDLRPEDLAALNRLKKSGKELAEKQWMIAGPPTKKVSTFKISERPKPKKPKVEEILNPQFQPSSQDSSFYDVDGADHYYKDDLRSGAFKILHGGQLPMAYQVMLSGDTVSWRYPHPRAITRIVAFPLPGQDKEIECVLELHNGMLGQWEPHTYFKLPVGEPRELSLYVEPPETVFAVLWRFRACVDPEPQPAPYAFHMRKFLPRQDVLMPDESHETQSGKASSDVTAEQLSGVLRVDSYFAPRLLPRTKALVRVSNLHIHLHNSLPAFTSNTVFLEGYYVSKALIKTHRVLTLAASKTTAHAMLGSPAGKLIVVDANLSSDIMDCTTGTMEEIVEEFRVQSGLSMKESLLTAHCRMITAEILMAMHVPRLKTLQALAADWSTAYEQHMLESSPSNVKLVDSFNKTRMEVAKQTAQALEGRVALWVHNSCASTMRMGQAETDEVVPLGPGTWLAYRWRIPTAPKAVHFCLAGPTTDWKWSPSVPFLAGVHRLRIDTPDMENGKLWPGGSFLHVKVEETGASRNMLLSGRLVLGNMLRTTIMYKVRAHGADSPQWHTISSGEMPAETVGLSVVCGKNCEMVLKIKFRAQSTSWSGDIPLKECPKENVPWLVKVPTEDAQFVSVWCRVVRGRTDGRILATMWPLYVLHSHLPLDTDVQITTESLTPLEVKDKKLQSPQPVQPPPAPIHQVTPGRGTCTHLQAPGTTSARHTLSFQYKDIESPVTREAVPMHYGVTEKSVFDKRTPVCNIEDVIAEIMQWVKRSGSLADNAWPYSVVQKHWQGEWKPSTLQPRCDVTVRYNAVRAGGGCCLEIQLCPIALLCNASPVSLTLRSYDAAPLCKLQPGTAISPPSAIINKPFYMSVEMGRDTFVSSKLQVSAADPGRYGTPPAGHVALDHAAHFAILCNQKVALLTLYYEIKEHINVLGVSSSYVLINRLPFDLTISTIVVPDDVEEWVTLRPKTFKVVPPTKDGSPANGTQLCKFWLRGRWRGGSPSELRAYMCVSLPDFAYPTRMSVPIRLGQPPLRRAVALIDTNVASVPIVVTQMKQDSRWLVVVAQDPCPQFVVHNHTPLSLAVAQPLQPPDGAASSYTEPIPECDGVKWWCMLPPKTSVHYSTPAHCARFPPDAMPPHSTPSPILTFARGKEDGEKEWCSPVVTADGEQLLQYYGGLTIKLRVRTHPHSTLLELQDVDQNDISASVIRKRLMGLDKEPPVDTTAKSMETHSESELPRSGAIYEVPINLGATRSTPVDHPPKAQTGPLSYPDNAKKILKTARFISDLPAGSNLDRRSSMDLEDEEDFRAESERFRCVISGVAVEVSAACDIAPILALHLDRTAVLVQADQKQTKTTLSIADAQIDNLQYDTGQYDFAVVASTRAAALEADRWPPLWNMFADRDTFTTRAGSARLLLKLTNDKWMVVGKRYNEMTEMELRLGTLALYIEDAYVRALVDLSHLLVPLSSQDPSLSEERALQRPLRLRLLHVHPLDLTLTLHTAVRMYIALDQSPLRLSAFKLHDMMTSSERLTHALTVHYLSAAILGAGWVVGGLELLGAPGALAARVGGATGGVRGVASAAAAALLRSLSAWAGSLARNLDLLAGDEEHARRAAAARRRPPPSFVAGLVAGITNFAINILGAVGGLAHHPLVGVAVGETESGTAGLRRGLLGALTKPLSATADLVAYAGSGLLRQTGWDPVPEPRHRRPSMEPRATAGWKRDCVRWAFRLAELTALTGFVVLVDDARLQLLLTHKFLVIADPDTEKILEMIDFRSCSLGPYEGEIIDLVVRQKKQKKLTEPRVDEDDEYQISAAAMARVARYTGADGGGPAQARVLSLLPLPGRSHALHAALTTALHHNAETHFPIL</sequence>
<feature type="compositionally biased region" description="Polar residues" evidence="2">
    <location>
        <begin position="456"/>
        <end position="467"/>
    </location>
</feature>
<accession>A0AAD7Z3C8</accession>
<evidence type="ECO:0000313" key="5">
    <source>
        <dbReference type="Proteomes" id="UP001231518"/>
    </source>
</evidence>
<keyword evidence="5" id="KW-1185">Reference proteome</keyword>
<feature type="region of interest" description="Disordered" evidence="2">
    <location>
        <begin position="915"/>
        <end position="934"/>
    </location>
</feature>
<dbReference type="Pfam" id="PF12624">
    <property type="entry name" value="VPS13_N"/>
    <property type="match status" value="1"/>
</dbReference>
<gene>
    <name evidence="4" type="ORF">PYW07_000555</name>
</gene>
<evidence type="ECO:0000313" key="4">
    <source>
        <dbReference type="EMBL" id="KAJ8737284.1"/>
    </source>
</evidence>
<feature type="region of interest" description="Disordered" evidence="2">
    <location>
        <begin position="3327"/>
        <end position="3346"/>
    </location>
</feature>
<organism evidence="4 5">
    <name type="scientific">Mythimna separata</name>
    <name type="common">Oriental armyworm</name>
    <name type="synonym">Pseudaletia separata</name>
    <dbReference type="NCBI Taxonomy" id="271217"/>
    <lineage>
        <taxon>Eukaryota</taxon>
        <taxon>Metazoa</taxon>
        <taxon>Ecdysozoa</taxon>
        <taxon>Arthropoda</taxon>
        <taxon>Hexapoda</taxon>
        <taxon>Insecta</taxon>
        <taxon>Pterygota</taxon>
        <taxon>Neoptera</taxon>
        <taxon>Endopterygota</taxon>
        <taxon>Lepidoptera</taxon>
        <taxon>Glossata</taxon>
        <taxon>Ditrysia</taxon>
        <taxon>Noctuoidea</taxon>
        <taxon>Noctuidae</taxon>
        <taxon>Noctuinae</taxon>
        <taxon>Hadenini</taxon>
        <taxon>Mythimna</taxon>
    </lineage>
</organism>
<protein>
    <recommendedName>
        <fullName evidence="3">Chorein N-terminal domain-containing protein</fullName>
    </recommendedName>
</protein>
<feature type="region of interest" description="Disordered" evidence="2">
    <location>
        <begin position="1178"/>
        <end position="1215"/>
    </location>
</feature>
<dbReference type="PANTHER" id="PTHR12517">
    <property type="entry name" value="VACUOLAR PROTEIN SORTING-ASSOCIATED PROTEIN 13B"/>
    <property type="match status" value="1"/>
</dbReference>
<feature type="compositionally biased region" description="Basic and acidic residues" evidence="2">
    <location>
        <begin position="496"/>
        <end position="516"/>
    </location>
</feature>
<feature type="compositionally biased region" description="Low complexity" evidence="2">
    <location>
        <begin position="925"/>
        <end position="934"/>
    </location>
</feature>
<evidence type="ECO:0000256" key="2">
    <source>
        <dbReference type="SAM" id="MobiDB-lite"/>
    </source>
</evidence>
<feature type="compositionally biased region" description="Basic and acidic residues" evidence="2">
    <location>
        <begin position="954"/>
        <end position="969"/>
    </location>
</feature>
<feature type="region of interest" description="Disordered" evidence="2">
    <location>
        <begin position="3361"/>
        <end position="3381"/>
    </location>
</feature>
<feature type="domain" description="Chorein N-terminal" evidence="3">
    <location>
        <begin position="5"/>
        <end position="202"/>
    </location>
</feature>
<keyword evidence="1" id="KW-0813">Transport</keyword>
<feature type="compositionally biased region" description="Polar residues" evidence="2">
    <location>
        <begin position="280"/>
        <end position="298"/>
    </location>
</feature>
<proteinExistence type="predicted"/>
<dbReference type="PANTHER" id="PTHR12517:SF0">
    <property type="entry name" value="INTERMEMBRANE LIPID TRANSFER PROTEIN VPS13B"/>
    <property type="match status" value="1"/>
</dbReference>
<dbReference type="EMBL" id="JARGEI010000001">
    <property type="protein sequence ID" value="KAJ8737284.1"/>
    <property type="molecule type" value="Genomic_DNA"/>
</dbReference>
<evidence type="ECO:0000256" key="1">
    <source>
        <dbReference type="ARBA" id="ARBA00022448"/>
    </source>
</evidence>
<feature type="compositionally biased region" description="Polar residues" evidence="2">
    <location>
        <begin position="1187"/>
        <end position="1202"/>
    </location>
</feature>
<reference evidence="4" key="1">
    <citation type="submission" date="2023-03" db="EMBL/GenBank/DDBJ databases">
        <title>Chromosome-level genomes of two armyworms, Mythimna separata and Mythimna loreyi, provide insights into the biosynthesis and reception of sex pheromones.</title>
        <authorList>
            <person name="Zhao H."/>
        </authorList>
    </citation>
    <scope>NUCLEOTIDE SEQUENCE</scope>
    <source>
        <strain evidence="4">BeijingLab</strain>
        <tissue evidence="4">Pupa</tissue>
    </source>
</reference>
<dbReference type="Proteomes" id="UP001231518">
    <property type="component" value="Chromosome 1"/>
</dbReference>
<feature type="region of interest" description="Disordered" evidence="2">
    <location>
        <begin position="2791"/>
        <end position="2811"/>
    </location>
</feature>
<feature type="region of interest" description="Disordered" evidence="2">
    <location>
        <begin position="944"/>
        <end position="969"/>
    </location>
</feature>
<comment type="caution">
    <text evidence="4">The sequence shown here is derived from an EMBL/GenBank/DDBJ whole genome shotgun (WGS) entry which is preliminary data.</text>
</comment>
<name>A0AAD7Z3C8_MYTSE</name>